<dbReference type="Proteomes" id="UP000317171">
    <property type="component" value="Chromosome"/>
</dbReference>
<keyword evidence="4" id="KW-1185">Reference proteome</keyword>
<feature type="transmembrane region" description="Helical" evidence="2">
    <location>
        <begin position="37"/>
        <end position="56"/>
    </location>
</feature>
<organism evidence="3 4">
    <name type="scientific">Gimesia alba</name>
    <dbReference type="NCBI Taxonomy" id="2527973"/>
    <lineage>
        <taxon>Bacteria</taxon>
        <taxon>Pseudomonadati</taxon>
        <taxon>Planctomycetota</taxon>
        <taxon>Planctomycetia</taxon>
        <taxon>Planctomycetales</taxon>
        <taxon>Planctomycetaceae</taxon>
        <taxon>Gimesia</taxon>
    </lineage>
</organism>
<dbReference type="EMBL" id="CP036269">
    <property type="protein sequence ID" value="QDT40125.1"/>
    <property type="molecule type" value="Genomic_DNA"/>
</dbReference>
<reference evidence="3 4" key="1">
    <citation type="submission" date="2019-02" db="EMBL/GenBank/DDBJ databases">
        <title>Deep-cultivation of Planctomycetes and their phenomic and genomic characterization uncovers novel biology.</title>
        <authorList>
            <person name="Wiegand S."/>
            <person name="Jogler M."/>
            <person name="Boedeker C."/>
            <person name="Pinto D."/>
            <person name="Vollmers J."/>
            <person name="Rivas-Marin E."/>
            <person name="Kohn T."/>
            <person name="Peeters S.H."/>
            <person name="Heuer A."/>
            <person name="Rast P."/>
            <person name="Oberbeckmann S."/>
            <person name="Bunk B."/>
            <person name="Jeske O."/>
            <person name="Meyerdierks A."/>
            <person name="Storesund J.E."/>
            <person name="Kallscheuer N."/>
            <person name="Luecker S."/>
            <person name="Lage O.M."/>
            <person name="Pohl T."/>
            <person name="Merkel B.J."/>
            <person name="Hornburger P."/>
            <person name="Mueller R.-W."/>
            <person name="Bruemmer F."/>
            <person name="Labrenz M."/>
            <person name="Spormann A.M."/>
            <person name="Op den Camp H."/>
            <person name="Overmann J."/>
            <person name="Amann R."/>
            <person name="Jetten M.S.M."/>
            <person name="Mascher T."/>
            <person name="Medema M.H."/>
            <person name="Devos D.P."/>
            <person name="Kaster A.-K."/>
            <person name="Ovreas L."/>
            <person name="Rohde M."/>
            <person name="Galperin M.Y."/>
            <person name="Jogler C."/>
        </authorList>
    </citation>
    <scope>NUCLEOTIDE SEQUENCE [LARGE SCALE GENOMIC DNA]</scope>
    <source>
        <strain evidence="3 4">Pan241w</strain>
    </source>
</reference>
<keyword evidence="2" id="KW-0472">Membrane</keyword>
<keyword evidence="2" id="KW-1133">Transmembrane helix</keyword>
<feature type="compositionally biased region" description="Polar residues" evidence="1">
    <location>
        <begin position="1"/>
        <end position="11"/>
    </location>
</feature>
<keyword evidence="2" id="KW-0812">Transmembrane</keyword>
<feature type="transmembrane region" description="Helical" evidence="2">
    <location>
        <begin position="63"/>
        <end position="81"/>
    </location>
</feature>
<name>A0A517R8C6_9PLAN</name>
<dbReference type="RefSeq" id="WP_145209549.1">
    <property type="nucleotide sequence ID" value="NZ_CP036269.1"/>
</dbReference>
<accession>A0A517R8C6</accession>
<dbReference type="OrthoDB" id="285970at2"/>
<evidence type="ECO:0000256" key="2">
    <source>
        <dbReference type="SAM" id="Phobius"/>
    </source>
</evidence>
<dbReference type="KEGG" id="gaz:Pan241w_01780"/>
<sequence>MEQEPLSQSDDPVQKPAASPTQPEETPGEVRVRFGKFGAALFMVLGFAYQAFFNTAQSQTERITELGILMLVGFFLGWGFARLRF</sequence>
<evidence type="ECO:0000313" key="4">
    <source>
        <dbReference type="Proteomes" id="UP000317171"/>
    </source>
</evidence>
<protein>
    <submittedName>
        <fullName evidence="3">Uncharacterized protein</fullName>
    </submittedName>
</protein>
<gene>
    <name evidence="3" type="ORF">Pan241w_01780</name>
</gene>
<feature type="region of interest" description="Disordered" evidence="1">
    <location>
        <begin position="1"/>
        <end position="29"/>
    </location>
</feature>
<proteinExistence type="predicted"/>
<evidence type="ECO:0000256" key="1">
    <source>
        <dbReference type="SAM" id="MobiDB-lite"/>
    </source>
</evidence>
<evidence type="ECO:0000313" key="3">
    <source>
        <dbReference type="EMBL" id="QDT40125.1"/>
    </source>
</evidence>
<dbReference type="AlphaFoldDB" id="A0A517R8C6"/>